<dbReference type="InterPro" id="IPR002885">
    <property type="entry name" value="PPR_rpt"/>
</dbReference>
<dbReference type="OrthoDB" id="185373at2759"/>
<keyword evidence="2" id="KW-0809">Transit peptide</keyword>
<evidence type="ECO:0000313" key="4">
    <source>
        <dbReference type="Proteomes" id="UP000479710"/>
    </source>
</evidence>
<dbReference type="Gene3D" id="1.25.40.10">
    <property type="entry name" value="Tetratricopeptide repeat domain"/>
    <property type="match status" value="1"/>
</dbReference>
<dbReference type="GO" id="GO:0003723">
    <property type="term" value="F:RNA binding"/>
    <property type="evidence" value="ECO:0007669"/>
    <property type="project" value="InterPro"/>
</dbReference>
<dbReference type="Proteomes" id="UP000479710">
    <property type="component" value="Unassembled WGS sequence"/>
</dbReference>
<proteinExistence type="predicted"/>
<dbReference type="EMBL" id="SPHZ02000007">
    <property type="protein sequence ID" value="KAF0905738.1"/>
    <property type="molecule type" value="Genomic_DNA"/>
</dbReference>
<dbReference type="GO" id="GO:0009451">
    <property type="term" value="P:RNA modification"/>
    <property type="evidence" value="ECO:0007669"/>
    <property type="project" value="InterPro"/>
</dbReference>
<evidence type="ECO:0000256" key="1">
    <source>
        <dbReference type="ARBA" id="ARBA00022737"/>
    </source>
</evidence>
<reference evidence="3 4" key="1">
    <citation type="submission" date="2019-11" db="EMBL/GenBank/DDBJ databases">
        <title>Whole genome sequence of Oryza granulata.</title>
        <authorList>
            <person name="Li W."/>
        </authorList>
    </citation>
    <scope>NUCLEOTIDE SEQUENCE [LARGE SCALE GENOMIC DNA]</scope>
    <source>
        <strain evidence="4">cv. Menghai</strain>
        <tissue evidence="3">Leaf</tissue>
    </source>
</reference>
<gene>
    <name evidence="3" type="ORF">E2562_008809</name>
</gene>
<comment type="caution">
    <text evidence="3">The sequence shown here is derived from an EMBL/GenBank/DDBJ whole genome shotgun (WGS) entry which is preliminary data.</text>
</comment>
<dbReference type="PANTHER" id="PTHR47926:SF537">
    <property type="entry name" value="PENTACOTRIPEPTIDE-REPEAT REGION OF PRORP DOMAIN-CONTAINING PROTEIN"/>
    <property type="match status" value="1"/>
</dbReference>
<protein>
    <recommendedName>
        <fullName evidence="5">Pentatricopeptide repeat-containing protein</fullName>
    </recommendedName>
</protein>
<keyword evidence="4" id="KW-1185">Reference proteome</keyword>
<sequence>MLATAAVGASRHVQKLLRQCGSVHYPNQLHAHLVVHGSLHTVASQESQILASYCALSAGGGGHGGLCYARDLFDIMPDPNRFMYNNNLIRAYCNSHCPQETLRLHRGMIQRSILPNEFTLPFVLKVCARTQAWEHV</sequence>
<evidence type="ECO:0000256" key="2">
    <source>
        <dbReference type="ARBA" id="ARBA00022946"/>
    </source>
</evidence>
<evidence type="ECO:0008006" key="5">
    <source>
        <dbReference type="Google" id="ProtNLM"/>
    </source>
</evidence>
<dbReference type="InterPro" id="IPR046960">
    <property type="entry name" value="PPR_At4g14850-like_plant"/>
</dbReference>
<dbReference type="NCBIfam" id="TIGR00756">
    <property type="entry name" value="PPR"/>
    <property type="match status" value="1"/>
</dbReference>
<name>A0A6G1CZ54_9ORYZ</name>
<dbReference type="InterPro" id="IPR011990">
    <property type="entry name" value="TPR-like_helical_dom_sf"/>
</dbReference>
<organism evidence="3 4">
    <name type="scientific">Oryza meyeriana var. granulata</name>
    <dbReference type="NCBI Taxonomy" id="110450"/>
    <lineage>
        <taxon>Eukaryota</taxon>
        <taxon>Viridiplantae</taxon>
        <taxon>Streptophyta</taxon>
        <taxon>Embryophyta</taxon>
        <taxon>Tracheophyta</taxon>
        <taxon>Spermatophyta</taxon>
        <taxon>Magnoliopsida</taxon>
        <taxon>Liliopsida</taxon>
        <taxon>Poales</taxon>
        <taxon>Poaceae</taxon>
        <taxon>BOP clade</taxon>
        <taxon>Oryzoideae</taxon>
        <taxon>Oryzeae</taxon>
        <taxon>Oryzinae</taxon>
        <taxon>Oryza</taxon>
        <taxon>Oryza meyeriana</taxon>
    </lineage>
</organism>
<accession>A0A6G1CZ54</accession>
<dbReference type="AlphaFoldDB" id="A0A6G1CZ54"/>
<evidence type="ECO:0000313" key="3">
    <source>
        <dbReference type="EMBL" id="KAF0905738.1"/>
    </source>
</evidence>
<keyword evidence="1" id="KW-0677">Repeat</keyword>
<dbReference type="PANTHER" id="PTHR47926">
    <property type="entry name" value="PENTATRICOPEPTIDE REPEAT-CONTAINING PROTEIN"/>
    <property type="match status" value="1"/>
</dbReference>